<reference evidence="1" key="1">
    <citation type="submission" date="2011-04" db="EMBL/GenBank/DDBJ databases">
        <title>Evolution of plant cell wall degrading machinery underlies the functional diversity of forest fungi.</title>
        <authorList>
            <consortium name="US DOE Joint Genome Institute (JGI-PGF)"/>
            <person name="Eastwood D.C."/>
            <person name="Floudas D."/>
            <person name="Binder M."/>
            <person name="Majcherczyk A."/>
            <person name="Schneider P."/>
            <person name="Aerts A."/>
            <person name="Asiegbu F.O."/>
            <person name="Baker S.E."/>
            <person name="Barry K."/>
            <person name="Bendiksby M."/>
            <person name="Blumentritt M."/>
            <person name="Coutinho P.M."/>
            <person name="Cullen D."/>
            <person name="Cullen D."/>
            <person name="Gathman A."/>
            <person name="Goodell B."/>
            <person name="Henrissat B."/>
            <person name="Ihrmark K."/>
            <person name="Kauserud H."/>
            <person name="Kohler A."/>
            <person name="LaButti K."/>
            <person name="Lapidus A."/>
            <person name="Lavin J.L."/>
            <person name="Lee Y.-H."/>
            <person name="Lindquist E."/>
            <person name="Lilly W."/>
            <person name="Lucas S."/>
            <person name="Morin E."/>
            <person name="Murat C."/>
            <person name="Oguiza J.A."/>
            <person name="Park J."/>
            <person name="Pisabarro A.G."/>
            <person name="Riley R."/>
            <person name="Rosling A."/>
            <person name="Salamov A."/>
            <person name="Schmidt O."/>
            <person name="Schmutz J."/>
            <person name="Skrede I."/>
            <person name="Stenlid J."/>
            <person name="Wiebenga A."/>
            <person name="Xie X."/>
            <person name="Kues U."/>
            <person name="Hibbett D.S."/>
            <person name="Hoffmeister D."/>
            <person name="Hogberg N."/>
            <person name="Martin F."/>
            <person name="Grigoriev I.V."/>
            <person name="Watkinson S.C."/>
        </authorList>
    </citation>
    <scope>NUCLEOTIDE SEQUENCE</scope>
    <source>
        <strain evidence="1">S7.9</strain>
    </source>
</reference>
<dbReference type="RefSeq" id="XP_007315011.1">
    <property type="nucleotide sequence ID" value="XM_007314949.1"/>
</dbReference>
<gene>
    <name evidence="1" type="ORF">SERLADRAFT_459629</name>
</gene>
<dbReference type="HOGENOM" id="CLU_2499253_0_0_1"/>
<accession>F8NKU3</accession>
<proteinExistence type="predicted"/>
<evidence type="ECO:0000313" key="1">
    <source>
        <dbReference type="EMBL" id="EGO28812.1"/>
    </source>
</evidence>
<sequence length="86" mass="9695">MMLMLAVQFSAKTNMRVGQVSPQCVFLSTNLATAFSGYPSIVRHLGEQQHLRLIISLLRRRIIFIYPLVSATAIHKHSALAIAMQW</sequence>
<protein>
    <submittedName>
        <fullName evidence="1">Uncharacterized protein</fullName>
    </submittedName>
</protein>
<dbReference type="AlphaFoldDB" id="F8NKU3"/>
<dbReference type="Proteomes" id="UP000008064">
    <property type="component" value="Unassembled WGS sequence"/>
</dbReference>
<dbReference type="GeneID" id="18817934"/>
<organism>
    <name type="scientific">Serpula lacrymans var. lacrymans (strain S7.9)</name>
    <name type="common">Dry rot fungus</name>
    <dbReference type="NCBI Taxonomy" id="578457"/>
    <lineage>
        <taxon>Eukaryota</taxon>
        <taxon>Fungi</taxon>
        <taxon>Dikarya</taxon>
        <taxon>Basidiomycota</taxon>
        <taxon>Agaricomycotina</taxon>
        <taxon>Agaricomycetes</taxon>
        <taxon>Agaricomycetidae</taxon>
        <taxon>Boletales</taxon>
        <taxon>Coniophorineae</taxon>
        <taxon>Serpulaceae</taxon>
        <taxon>Serpula</taxon>
    </lineage>
</organism>
<name>F8NKU3_SERL9</name>
<dbReference type="KEGG" id="sla:SERLADRAFT_459629"/>
<dbReference type="EMBL" id="GL945430">
    <property type="protein sequence ID" value="EGO28812.1"/>
    <property type="molecule type" value="Genomic_DNA"/>
</dbReference>